<dbReference type="GO" id="GO:0005739">
    <property type="term" value="C:mitochondrion"/>
    <property type="evidence" value="ECO:0007669"/>
    <property type="project" value="TreeGrafter"/>
</dbReference>
<dbReference type="GO" id="GO:0016491">
    <property type="term" value="F:oxidoreductase activity"/>
    <property type="evidence" value="ECO:0007669"/>
    <property type="project" value="UniProtKB-KW"/>
</dbReference>
<dbReference type="SUPFAM" id="SSF52343">
    <property type="entry name" value="Ferredoxin reductase-like, C-terminal NADP-linked domain"/>
    <property type="match status" value="1"/>
</dbReference>
<reference evidence="8 9" key="1">
    <citation type="submission" date="2020-06" db="EMBL/GenBank/DDBJ databases">
        <title>The yeast mating-type switching endonuclease HO is a domesticated member of an unorthodox homing genetic element family.</title>
        <authorList>
            <person name="Coughlan A.Y."/>
            <person name="Lombardi L."/>
            <person name="Braun-Galleani S."/>
            <person name="Martos A.R."/>
            <person name="Galeote V."/>
            <person name="Bigey F."/>
            <person name="Dequin S."/>
            <person name="Byrne K.P."/>
            <person name="Wolfe K.H."/>
        </authorList>
    </citation>
    <scope>NUCLEOTIDE SEQUENCE [LARGE SCALE GENOMIC DNA]</scope>
    <source>
        <strain evidence="8 9">CBS2947</strain>
    </source>
</reference>
<evidence type="ECO:0000313" key="9">
    <source>
        <dbReference type="Proteomes" id="UP000510647"/>
    </source>
</evidence>
<evidence type="ECO:0000256" key="6">
    <source>
        <dbReference type="PIRSR" id="PIRSR601834-1"/>
    </source>
</evidence>
<accession>A0A7H9HXM8</accession>
<dbReference type="InterPro" id="IPR039261">
    <property type="entry name" value="FNR_nucleotide-bd"/>
</dbReference>
<gene>
    <name evidence="8" type="ORF">HG537_0F03180</name>
</gene>
<feature type="binding site" evidence="6">
    <location>
        <position position="152"/>
    </location>
    <ligand>
        <name>FAD</name>
        <dbReference type="ChEBI" id="CHEBI:57692"/>
    </ligand>
</feature>
<dbReference type="OrthoDB" id="432685at2759"/>
<evidence type="ECO:0000256" key="2">
    <source>
        <dbReference type="ARBA" id="ARBA00006105"/>
    </source>
</evidence>
<feature type="binding site" evidence="6">
    <location>
        <position position="145"/>
    </location>
    <ligand>
        <name>FAD</name>
        <dbReference type="ChEBI" id="CHEBI:57692"/>
    </ligand>
</feature>
<evidence type="ECO:0000256" key="4">
    <source>
        <dbReference type="ARBA" id="ARBA00022827"/>
    </source>
</evidence>
<dbReference type="PROSITE" id="PS51384">
    <property type="entry name" value="FAD_FR"/>
    <property type="match status" value="1"/>
</dbReference>
<dbReference type="Gene3D" id="2.40.30.10">
    <property type="entry name" value="Translation factors"/>
    <property type="match status" value="1"/>
</dbReference>
<dbReference type="EMBL" id="CP059272">
    <property type="protein sequence ID" value="QLQ81557.1"/>
    <property type="molecule type" value="Genomic_DNA"/>
</dbReference>
<sequence>MILGNVVRRTFGISRPLTPGKSVKGARWAVGVTTAVTSVGIYLKWRQSEARELSTEYFTPYRISFKQDIDRSHFLMELTPVIEQEQNLWAKMGCEKLWSVQIKQPDVMVVRNYTPLPLQMDRESQSLKILQDGEHAGGKLLFYIKQYEQGEVARWLHRLPENHIVELRGPFIDYEFPHYESEMKRDRSFTNRDKEEKFIFQPFDIAMFTAGTGIVTALQLLLTENPFRGTIDLFYSCHSYDELGPLGTILRALERSNRVRLHVMESQNQPSRAENLKIISKAILPPSPYSGQIPYQGKKRSTLEPVLSLVCGPEGYVAAIAGPKHEPAQGPVLGLLEKKQWTNDNVYKLS</sequence>
<dbReference type="InterPro" id="IPR017927">
    <property type="entry name" value="FAD-bd_FR_type"/>
</dbReference>
<dbReference type="InterPro" id="IPR001834">
    <property type="entry name" value="CBR-like"/>
</dbReference>
<protein>
    <recommendedName>
        <fullName evidence="7">FAD-binding FR-type domain-containing protein</fullName>
    </recommendedName>
</protein>
<proteinExistence type="inferred from homology"/>
<keyword evidence="9" id="KW-1185">Reference proteome</keyword>
<evidence type="ECO:0000256" key="1">
    <source>
        <dbReference type="ARBA" id="ARBA00001974"/>
    </source>
</evidence>
<name>A0A7H9HXM8_9SACH</name>
<evidence type="ECO:0000256" key="3">
    <source>
        <dbReference type="ARBA" id="ARBA00022630"/>
    </source>
</evidence>
<feature type="domain" description="FAD-binding FR-type" evidence="7">
    <location>
        <begin position="56"/>
        <end position="177"/>
    </location>
</feature>
<keyword evidence="4 6" id="KW-0274">FAD</keyword>
<dbReference type="InterPro" id="IPR017938">
    <property type="entry name" value="Riboflavin_synthase-like_b-brl"/>
</dbReference>
<dbReference type="PANTHER" id="PTHR19370">
    <property type="entry name" value="NADH-CYTOCHROME B5 REDUCTASE"/>
    <property type="match status" value="1"/>
</dbReference>
<evidence type="ECO:0000313" key="8">
    <source>
        <dbReference type="EMBL" id="QLQ81557.1"/>
    </source>
</evidence>
<evidence type="ECO:0000259" key="7">
    <source>
        <dbReference type="PROSITE" id="PS51384"/>
    </source>
</evidence>
<dbReference type="SUPFAM" id="SSF63380">
    <property type="entry name" value="Riboflavin synthase domain-like"/>
    <property type="match status" value="1"/>
</dbReference>
<comment type="cofactor">
    <cofactor evidence="1 6">
        <name>FAD</name>
        <dbReference type="ChEBI" id="CHEBI:57692"/>
    </cofactor>
</comment>
<comment type="similarity">
    <text evidence="2">Belongs to the flavoprotein pyridine nucleotide cytochrome reductase family.</text>
</comment>
<keyword evidence="3 6" id="KW-0285">Flavoprotein</keyword>
<dbReference type="PANTHER" id="PTHR19370:SF189">
    <property type="entry name" value="CYTOCHROME C MITOCHONDRIAL IMPORT FACTOR CYC2"/>
    <property type="match status" value="1"/>
</dbReference>
<keyword evidence="5" id="KW-0560">Oxidoreductase</keyword>
<dbReference type="CDD" id="cd06183">
    <property type="entry name" value="cyt_b5_reduct_like"/>
    <property type="match status" value="1"/>
</dbReference>
<evidence type="ECO:0000256" key="5">
    <source>
        <dbReference type="ARBA" id="ARBA00023002"/>
    </source>
</evidence>
<organism evidence="8 9">
    <name type="scientific">Torulaspora globosa</name>
    <dbReference type="NCBI Taxonomy" id="48254"/>
    <lineage>
        <taxon>Eukaryota</taxon>
        <taxon>Fungi</taxon>
        <taxon>Dikarya</taxon>
        <taxon>Ascomycota</taxon>
        <taxon>Saccharomycotina</taxon>
        <taxon>Saccharomycetes</taxon>
        <taxon>Saccharomycetales</taxon>
        <taxon>Saccharomycetaceae</taxon>
        <taxon>Torulaspora</taxon>
    </lineage>
</organism>
<dbReference type="Gene3D" id="3.40.50.80">
    <property type="entry name" value="Nucleotide-binding domain of ferredoxin-NADP reductase (FNR) module"/>
    <property type="match status" value="1"/>
</dbReference>
<dbReference type="AlphaFoldDB" id="A0A7H9HXM8"/>
<dbReference type="Proteomes" id="UP000510647">
    <property type="component" value="Chromosome 6"/>
</dbReference>